<feature type="domain" description="Phospholipid/glycerol acyltransferase" evidence="3">
    <location>
        <begin position="34"/>
        <end position="145"/>
    </location>
</feature>
<dbReference type="GeneID" id="49407300"/>
<dbReference type="OrthoDB" id="9803035at2"/>
<keyword evidence="2 4" id="KW-0012">Acyltransferase</keyword>
<dbReference type="CDD" id="cd07989">
    <property type="entry name" value="LPLAT_AGPAT-like"/>
    <property type="match status" value="1"/>
</dbReference>
<dbReference type="PANTHER" id="PTHR10434">
    <property type="entry name" value="1-ACYL-SN-GLYCEROL-3-PHOSPHATE ACYLTRANSFERASE"/>
    <property type="match status" value="1"/>
</dbReference>
<keyword evidence="7" id="KW-1185">Reference proteome</keyword>
<evidence type="ECO:0000259" key="3">
    <source>
        <dbReference type="SMART" id="SM00563"/>
    </source>
</evidence>
<dbReference type="SUPFAM" id="SSF69593">
    <property type="entry name" value="Glycerol-3-phosphate (1)-acyltransferase"/>
    <property type="match status" value="1"/>
</dbReference>
<dbReference type="EMBL" id="WNBM01000001">
    <property type="protein sequence ID" value="MTT75291.1"/>
    <property type="molecule type" value="Genomic_DNA"/>
</dbReference>
<dbReference type="AlphaFoldDB" id="A0A3G9H6D9"/>
<dbReference type="Proteomes" id="UP000443070">
    <property type="component" value="Unassembled WGS sequence"/>
</dbReference>
<gene>
    <name evidence="4" type="ORF">BN533_01572</name>
    <name evidence="5" type="ORF">GMD11_03270</name>
    <name evidence="6" type="ORF">GMD18_03270</name>
</gene>
<name>A0A3G9H6D9_9FIRM</name>
<dbReference type="RefSeq" id="WP_021718472.1">
    <property type="nucleotide sequence ID" value="NZ_AP019004.1"/>
</dbReference>
<dbReference type="PANTHER" id="PTHR10434:SF11">
    <property type="entry name" value="1-ACYL-SN-GLYCEROL-3-PHOSPHATE ACYLTRANSFERASE"/>
    <property type="match status" value="1"/>
</dbReference>
<proteinExistence type="predicted"/>
<comment type="caution">
    <text evidence="4">The sequence shown here is derived from an EMBL/GenBank/DDBJ whole genome shotgun (WGS) entry which is preliminary data.</text>
</comment>
<reference evidence="4" key="1">
    <citation type="submission" date="2012-11" db="EMBL/GenBank/DDBJ databases">
        <title>Dependencies among metagenomic species, viruses, plasmids and units of genetic variation.</title>
        <authorList>
            <person name="Nielsen H.B."/>
            <person name="Almeida M."/>
            <person name="Juncker A.S."/>
            <person name="Rasmussen S."/>
            <person name="Li J."/>
            <person name="Sunagawa S."/>
            <person name="Plichta D."/>
            <person name="Gautier L."/>
            <person name="Le Chatelier E."/>
            <person name="Peletier E."/>
            <person name="Bonde I."/>
            <person name="Nielsen T."/>
            <person name="Manichanh C."/>
            <person name="Arumugam M."/>
            <person name="Batto J."/>
            <person name="Santos M.B.Q.D."/>
            <person name="Blom N."/>
            <person name="Borruel N."/>
            <person name="Burgdorf K.S."/>
            <person name="Boumezbeur F."/>
            <person name="Casellas F."/>
            <person name="Dore J."/>
            <person name="Guarner F."/>
            <person name="Hansen T."/>
            <person name="Hildebrand F."/>
            <person name="Kaas R.S."/>
            <person name="Kennedy S."/>
            <person name="Kristiansen K."/>
            <person name="Kultima J.R."/>
            <person name="Leonard P."/>
            <person name="Levenez F."/>
            <person name="Lund O."/>
            <person name="Moumen B."/>
            <person name="Le Paslier D."/>
            <person name="Pons N."/>
            <person name="Pedersen O."/>
            <person name="Prifti E."/>
            <person name="Qin J."/>
            <person name="Raes J."/>
            <person name="Tap J."/>
            <person name="Tims S."/>
            <person name="Ussery D.W."/>
            <person name="Yamada T."/>
            <person name="MetaHit consortium"/>
            <person name="Renault P."/>
            <person name="Sicheritz-Ponten T."/>
            <person name="Bork P."/>
            <person name="Wang J."/>
            <person name="Brunak S."/>
            <person name="Ehrlich S.D."/>
        </authorList>
    </citation>
    <scope>NUCLEOTIDE SEQUENCE [LARGE SCALE GENOMIC DNA]</scope>
</reference>
<organism evidence="4">
    <name type="scientific">Phascolarctobacterium faecium</name>
    <dbReference type="NCBI Taxonomy" id="33025"/>
    <lineage>
        <taxon>Bacteria</taxon>
        <taxon>Bacillati</taxon>
        <taxon>Bacillota</taxon>
        <taxon>Negativicutes</taxon>
        <taxon>Acidaminococcales</taxon>
        <taxon>Acidaminococcaceae</taxon>
        <taxon>Phascolarctobacterium</taxon>
    </lineage>
</organism>
<accession>A0A3G9H6D9</accession>
<keyword evidence="1 4" id="KW-0808">Transferase</keyword>
<reference evidence="7 8" key="2">
    <citation type="journal article" date="2019" name="Nat. Med.">
        <title>A library of human gut bacterial isolates paired with longitudinal multiomics data enables mechanistic microbiome research.</title>
        <authorList>
            <person name="Poyet M."/>
            <person name="Groussin M."/>
            <person name="Gibbons S.M."/>
            <person name="Avila-Pacheco J."/>
            <person name="Jiang X."/>
            <person name="Kearney S.M."/>
            <person name="Perrotta A.R."/>
            <person name="Berdy B."/>
            <person name="Zhao S."/>
            <person name="Lieberman T.D."/>
            <person name="Swanson P.K."/>
            <person name="Smith M."/>
            <person name="Roesemann S."/>
            <person name="Alexander J.E."/>
            <person name="Rich S.A."/>
            <person name="Livny J."/>
            <person name="Vlamakis H."/>
            <person name="Clish C."/>
            <person name="Bullock K."/>
            <person name="Deik A."/>
            <person name="Scott J."/>
            <person name="Pierce K.A."/>
            <person name="Xavier R.J."/>
            <person name="Alm E.J."/>
        </authorList>
    </citation>
    <scope>NUCLEOTIDE SEQUENCE [LARGE SCALE GENOMIC DNA]</scope>
    <source>
        <strain evidence="5 8">BIOML-A13</strain>
        <strain evidence="6 7">BIOML-A3</strain>
    </source>
</reference>
<evidence type="ECO:0000256" key="1">
    <source>
        <dbReference type="ARBA" id="ARBA00022679"/>
    </source>
</evidence>
<evidence type="ECO:0000313" key="5">
    <source>
        <dbReference type="EMBL" id="MTT75291.1"/>
    </source>
</evidence>
<evidence type="ECO:0000313" key="4">
    <source>
        <dbReference type="EMBL" id="CDB46516.1"/>
    </source>
</evidence>
<protein>
    <submittedName>
        <fullName evidence="4 5">Acyltransferase</fullName>
    </submittedName>
</protein>
<dbReference type="GO" id="GO:0006654">
    <property type="term" value="P:phosphatidic acid biosynthetic process"/>
    <property type="evidence" value="ECO:0007669"/>
    <property type="project" value="TreeGrafter"/>
</dbReference>
<sequence>MFYSVLKIILRILFKIFLRLEVKGAENIPATGPLVIASNHLSLLDPPVIGVASTRKVHFMAKQELFVPVLGDIYKLLGAFPVKRGGADRTAIKHGIDLMLDGGVLAIFPEGTRSKTGALGKAEPGALMMAGKAKAVIVPTCVKGTDIKRQGKLWPQVNVKFGKPIFFPQDVPISKELLHELTEALMLEIKRLQEAE</sequence>
<evidence type="ECO:0000256" key="2">
    <source>
        <dbReference type="ARBA" id="ARBA00023315"/>
    </source>
</evidence>
<accession>R6IME0</accession>
<dbReference type="EMBL" id="WNBW01000001">
    <property type="protein sequence ID" value="MTU03423.1"/>
    <property type="molecule type" value="Genomic_DNA"/>
</dbReference>
<evidence type="ECO:0000313" key="7">
    <source>
        <dbReference type="Proteomes" id="UP000443070"/>
    </source>
</evidence>
<evidence type="ECO:0000313" key="6">
    <source>
        <dbReference type="EMBL" id="MTU03423.1"/>
    </source>
</evidence>
<dbReference type="SMART" id="SM00563">
    <property type="entry name" value="PlsC"/>
    <property type="match status" value="1"/>
</dbReference>
<evidence type="ECO:0000313" key="8">
    <source>
        <dbReference type="Proteomes" id="UP000484547"/>
    </source>
</evidence>
<dbReference type="GO" id="GO:0003841">
    <property type="term" value="F:1-acylglycerol-3-phosphate O-acyltransferase activity"/>
    <property type="evidence" value="ECO:0007669"/>
    <property type="project" value="TreeGrafter"/>
</dbReference>
<dbReference type="Pfam" id="PF01553">
    <property type="entry name" value="Acyltransferase"/>
    <property type="match status" value="1"/>
</dbReference>
<dbReference type="EMBL" id="CBDS010000087">
    <property type="protein sequence ID" value="CDB46516.1"/>
    <property type="molecule type" value="Genomic_DNA"/>
</dbReference>
<dbReference type="Proteomes" id="UP000484547">
    <property type="component" value="Unassembled WGS sequence"/>
</dbReference>
<dbReference type="InterPro" id="IPR002123">
    <property type="entry name" value="Plipid/glycerol_acylTrfase"/>
</dbReference>